<sequence>MPPIVDEEIGGLVSGPDQFRMGVQENGGLNFPGVHITEQRGLYTRPFPGRIPVLRGREKRHTGTAAGGFLNYIAQYVISAVRVDQNQGLDPRTAERVRDVPDHRVERDGGDADGSRPGRVLVRAGDRHRRKEMDRIRGGDFPRDGTGDQRVGGQRKERTVLFEAADRKHGDLPDGPGPAFPDILRGVLRQQTGYRRLRS</sequence>
<evidence type="ECO:0000256" key="1">
    <source>
        <dbReference type="SAM" id="MobiDB-lite"/>
    </source>
</evidence>
<evidence type="ECO:0000313" key="2">
    <source>
        <dbReference type="EMBL" id="GDY61528.1"/>
    </source>
</evidence>
<dbReference type="AlphaFoldDB" id="A0A4D4LSX6"/>
<organism evidence="2 3">
    <name type="scientific">Streptomyces avermitilis</name>
    <dbReference type="NCBI Taxonomy" id="33903"/>
    <lineage>
        <taxon>Bacteria</taxon>
        <taxon>Bacillati</taxon>
        <taxon>Actinomycetota</taxon>
        <taxon>Actinomycetes</taxon>
        <taxon>Kitasatosporales</taxon>
        <taxon>Streptomycetaceae</taxon>
        <taxon>Streptomyces</taxon>
    </lineage>
</organism>
<protein>
    <submittedName>
        <fullName evidence="2">Uncharacterized protein</fullName>
    </submittedName>
</protein>
<dbReference type="EMBL" id="BJHX01000001">
    <property type="protein sequence ID" value="GDY61528.1"/>
    <property type="molecule type" value="Genomic_DNA"/>
</dbReference>
<reference evidence="2 3" key="1">
    <citation type="submission" date="2019-04" db="EMBL/GenBank/DDBJ databases">
        <title>Draft genome sequences of Streptomyces avermitilis NBRC 14893.</title>
        <authorList>
            <person name="Komaki H."/>
            <person name="Tamura T."/>
            <person name="Hosoyama A."/>
        </authorList>
    </citation>
    <scope>NUCLEOTIDE SEQUENCE [LARGE SCALE GENOMIC DNA]</scope>
    <source>
        <strain evidence="2 3">NBRC 14893</strain>
    </source>
</reference>
<dbReference type="Proteomes" id="UP000302139">
    <property type="component" value="Unassembled WGS sequence"/>
</dbReference>
<comment type="caution">
    <text evidence="2">The sequence shown here is derived from an EMBL/GenBank/DDBJ whole genome shotgun (WGS) entry which is preliminary data.</text>
</comment>
<proteinExistence type="predicted"/>
<name>A0A4D4LSX6_STRAX</name>
<evidence type="ECO:0000313" key="3">
    <source>
        <dbReference type="Proteomes" id="UP000302139"/>
    </source>
</evidence>
<gene>
    <name evidence="2" type="ORF">SAV14893_009210</name>
</gene>
<feature type="compositionally biased region" description="Basic and acidic residues" evidence="1">
    <location>
        <begin position="92"/>
        <end position="116"/>
    </location>
</feature>
<accession>A0A4D4LSX6</accession>
<feature type="region of interest" description="Disordered" evidence="1">
    <location>
        <begin position="89"/>
        <end position="157"/>
    </location>
</feature>
<feature type="compositionally biased region" description="Basic and acidic residues" evidence="1">
    <location>
        <begin position="131"/>
        <end position="147"/>
    </location>
</feature>